<protein>
    <submittedName>
        <fullName evidence="2">Membrane protein EE62</fullName>
    </submittedName>
</protein>
<name>A0A075CZK2_9BETA</name>
<feature type="transmembrane region" description="Helical" evidence="1">
    <location>
        <begin position="124"/>
        <end position="149"/>
    </location>
</feature>
<dbReference type="RefSeq" id="YP_009052077.1">
    <property type="nucleotide sequence ID" value="NC_024696.1"/>
</dbReference>
<feature type="transmembrane region" description="Helical" evidence="1">
    <location>
        <begin position="169"/>
        <end position="187"/>
    </location>
</feature>
<keyword evidence="1" id="KW-0812">Transmembrane</keyword>
<feature type="transmembrane region" description="Helical" evidence="1">
    <location>
        <begin position="199"/>
        <end position="217"/>
    </location>
</feature>
<dbReference type="KEGG" id="vg:20098520"/>
<sequence>MTQPTTFIFMENATYEFNDSCNLAFSIFGLFGILCSMLLFIHIYVNRKYISFPENTWSIHFLSLIGILLMFVVSSTYTIWFFSDLYIITILIQIPPSLCVSCLVVLAINLFLIYNYNICLSSNFLFVSVLLITLVVPIMYSSLVIQIYVSELHNHKIDQLTLYAIQHEAIKYIIGSIYVYLDYLLTISMCLTLCSYKTLYGKILCLTTWITWILWNIHWCVSEKSILPYLELLFGYILLVFYICPLILASLKRLFSVSPTQYLHMTFPPIRQII</sequence>
<organism evidence="2 3">
    <name type="scientific">Elephant endotheliotropic herpesvirus 5</name>
    <dbReference type="NCBI Taxonomy" id="768738"/>
    <lineage>
        <taxon>Viruses</taxon>
        <taxon>Duplodnaviria</taxon>
        <taxon>Heunggongvirae</taxon>
        <taxon>Peploviricota</taxon>
        <taxon>Herviviricetes</taxon>
        <taxon>Herpesvirales</taxon>
        <taxon>Orthoherpesviridae</taxon>
        <taxon>Betaherpesvirinae</taxon>
        <taxon>Proboscivirus</taxon>
    </lineage>
</organism>
<feature type="transmembrane region" description="Helical" evidence="1">
    <location>
        <begin position="23"/>
        <end position="45"/>
    </location>
</feature>
<keyword evidence="1" id="KW-1133">Transmembrane helix</keyword>
<evidence type="ECO:0000313" key="2">
    <source>
        <dbReference type="EMBL" id="AHC02813.1"/>
    </source>
</evidence>
<dbReference type="GeneID" id="20098520"/>
<proteinExistence type="predicted"/>
<feature type="transmembrane region" description="Helical" evidence="1">
    <location>
        <begin position="86"/>
        <end position="112"/>
    </location>
</feature>
<evidence type="ECO:0000313" key="3">
    <source>
        <dbReference type="Proteomes" id="UP000152474"/>
    </source>
</evidence>
<dbReference type="OrthoDB" id="32579at10239"/>
<keyword evidence="3" id="KW-1185">Reference proteome</keyword>
<feature type="transmembrane region" description="Helical" evidence="1">
    <location>
        <begin position="57"/>
        <end position="80"/>
    </location>
</feature>
<reference evidence="2 3" key="1">
    <citation type="submission" date="2013-11" db="EMBL/GenBank/DDBJ databases">
        <title>Genome sequence of elephant endotheliotropic herpesvirus 5.</title>
        <authorList>
            <person name="Wilkie G.S."/>
            <person name="Davison A.J."/>
            <person name="Denk D."/>
            <person name="Kerr K."/>
            <person name="Redrobe S."/>
            <person name="Steinbach F."/>
            <person name="Dastjerdi A."/>
        </authorList>
    </citation>
    <scope>NUCLEOTIDE SEQUENCE [LARGE SCALE GENOMIC DNA]</scope>
    <source>
        <strain evidence="2 3">Vijay</strain>
    </source>
</reference>
<accession>A0A075CZK2</accession>
<keyword evidence="1" id="KW-0472">Membrane</keyword>
<dbReference type="Proteomes" id="UP000152474">
    <property type="component" value="Segment"/>
</dbReference>
<gene>
    <name evidence="2" type="primary">EE62</name>
</gene>
<feature type="transmembrane region" description="Helical" evidence="1">
    <location>
        <begin position="229"/>
        <end position="251"/>
    </location>
</feature>
<evidence type="ECO:0000256" key="1">
    <source>
        <dbReference type="SAM" id="Phobius"/>
    </source>
</evidence>
<dbReference type="EMBL" id="KF921519">
    <property type="protein sequence ID" value="AHC02813.1"/>
    <property type="molecule type" value="Genomic_DNA"/>
</dbReference>